<dbReference type="InParanoid" id="A0A0Q3PN97"/>
<sequence>MLYDCGHGFLYNFCYGTAGCLFCLTLWIAADGGKVDVLGTWLKRPSAGLTACAMPSQATPVKKRRDSF</sequence>
<evidence type="ECO:0000313" key="4">
    <source>
        <dbReference type="Proteomes" id="UP000008810"/>
    </source>
</evidence>
<dbReference type="EMBL" id="CM000883">
    <property type="protein sequence ID" value="KQJ90929.1"/>
    <property type="molecule type" value="Genomic_DNA"/>
</dbReference>
<dbReference type="Gramene" id="KQJ90929">
    <property type="protein sequence ID" value="KQJ90929"/>
    <property type="gene ID" value="BRADI_4g34662v3"/>
</dbReference>
<proteinExistence type="predicted"/>
<keyword evidence="1" id="KW-0472">Membrane</keyword>
<feature type="transmembrane region" description="Helical" evidence="1">
    <location>
        <begin position="9"/>
        <end position="30"/>
    </location>
</feature>
<dbReference type="AlphaFoldDB" id="A0A0Q3PN97"/>
<dbReference type="Proteomes" id="UP000008810">
    <property type="component" value="Chromosome 4"/>
</dbReference>
<evidence type="ECO:0000313" key="3">
    <source>
        <dbReference type="EnsemblPlants" id="KQJ90929"/>
    </source>
</evidence>
<evidence type="ECO:0000313" key="2">
    <source>
        <dbReference type="EMBL" id="KQJ90929.1"/>
    </source>
</evidence>
<keyword evidence="4" id="KW-1185">Reference proteome</keyword>
<name>A0A0Q3PN97_BRADI</name>
<reference evidence="2" key="2">
    <citation type="submission" date="2017-06" db="EMBL/GenBank/DDBJ databases">
        <title>WGS assembly of Brachypodium distachyon.</title>
        <authorList>
            <consortium name="The International Brachypodium Initiative"/>
            <person name="Lucas S."/>
            <person name="Harmon-Smith M."/>
            <person name="Lail K."/>
            <person name="Tice H."/>
            <person name="Grimwood J."/>
            <person name="Bruce D."/>
            <person name="Barry K."/>
            <person name="Shu S."/>
            <person name="Lindquist E."/>
            <person name="Wang M."/>
            <person name="Pitluck S."/>
            <person name="Vogel J.P."/>
            <person name="Garvin D.F."/>
            <person name="Mockler T.C."/>
            <person name="Schmutz J."/>
            <person name="Rokhsar D."/>
            <person name="Bevan M.W."/>
        </authorList>
    </citation>
    <scope>NUCLEOTIDE SEQUENCE</scope>
    <source>
        <strain evidence="2">Bd21</strain>
    </source>
</reference>
<dbReference type="EnsemblPlants" id="KQJ90929">
    <property type="protein sequence ID" value="KQJ90929"/>
    <property type="gene ID" value="BRADI_4g34662v3"/>
</dbReference>
<keyword evidence="1" id="KW-0812">Transmembrane</keyword>
<accession>A0A0Q3PN97</accession>
<protein>
    <submittedName>
        <fullName evidence="2 3">Uncharacterized protein</fullName>
    </submittedName>
</protein>
<reference evidence="3" key="3">
    <citation type="submission" date="2018-08" db="UniProtKB">
        <authorList>
            <consortium name="EnsemblPlants"/>
        </authorList>
    </citation>
    <scope>IDENTIFICATION</scope>
    <source>
        <strain evidence="3">cv. Bd21</strain>
    </source>
</reference>
<keyword evidence="1" id="KW-1133">Transmembrane helix</keyword>
<reference evidence="2 3" key="1">
    <citation type="journal article" date="2010" name="Nature">
        <title>Genome sequencing and analysis of the model grass Brachypodium distachyon.</title>
        <authorList>
            <consortium name="International Brachypodium Initiative"/>
        </authorList>
    </citation>
    <scope>NUCLEOTIDE SEQUENCE [LARGE SCALE GENOMIC DNA]</scope>
    <source>
        <strain evidence="2 3">Bd21</strain>
    </source>
</reference>
<organism evidence="2">
    <name type="scientific">Brachypodium distachyon</name>
    <name type="common">Purple false brome</name>
    <name type="synonym">Trachynia distachya</name>
    <dbReference type="NCBI Taxonomy" id="15368"/>
    <lineage>
        <taxon>Eukaryota</taxon>
        <taxon>Viridiplantae</taxon>
        <taxon>Streptophyta</taxon>
        <taxon>Embryophyta</taxon>
        <taxon>Tracheophyta</taxon>
        <taxon>Spermatophyta</taxon>
        <taxon>Magnoliopsida</taxon>
        <taxon>Liliopsida</taxon>
        <taxon>Poales</taxon>
        <taxon>Poaceae</taxon>
        <taxon>BOP clade</taxon>
        <taxon>Pooideae</taxon>
        <taxon>Stipodae</taxon>
        <taxon>Brachypodieae</taxon>
        <taxon>Brachypodium</taxon>
    </lineage>
</organism>
<evidence type="ECO:0000256" key="1">
    <source>
        <dbReference type="SAM" id="Phobius"/>
    </source>
</evidence>
<gene>
    <name evidence="2" type="ORF">BRADI_4g34662v3</name>
</gene>